<proteinExistence type="predicted"/>
<dbReference type="GO" id="GO:0005829">
    <property type="term" value="C:cytosol"/>
    <property type="evidence" value="ECO:0007669"/>
    <property type="project" value="TreeGrafter"/>
</dbReference>
<dbReference type="Proteomes" id="UP000267187">
    <property type="component" value="Unassembled WGS sequence"/>
</dbReference>
<reference evidence="5 6" key="1">
    <citation type="submission" date="2018-10" db="EMBL/GenBank/DDBJ databases">
        <title>Genomic Encyclopedia of Type Strains, Phase IV (KMG-IV): sequencing the most valuable type-strain genomes for metagenomic binning, comparative biology and taxonomic classification.</title>
        <authorList>
            <person name="Goeker M."/>
        </authorList>
    </citation>
    <scope>NUCLEOTIDE SEQUENCE [LARGE SCALE GENOMIC DNA]</scope>
    <source>
        <strain evidence="5 6">DSM 25080</strain>
    </source>
</reference>
<evidence type="ECO:0000313" key="5">
    <source>
        <dbReference type="EMBL" id="RMA77602.1"/>
    </source>
</evidence>
<dbReference type="CDD" id="cd00090">
    <property type="entry name" value="HTH_ARSR"/>
    <property type="match status" value="1"/>
</dbReference>
<dbReference type="RefSeq" id="WP_121877723.1">
    <property type="nucleotide sequence ID" value="NZ_REFJ01000007.1"/>
</dbReference>
<dbReference type="EMBL" id="REFJ01000007">
    <property type="protein sequence ID" value="RMA77602.1"/>
    <property type="molecule type" value="Genomic_DNA"/>
</dbReference>
<evidence type="ECO:0000313" key="6">
    <source>
        <dbReference type="Proteomes" id="UP000267187"/>
    </source>
</evidence>
<keyword evidence="1" id="KW-0805">Transcription regulation</keyword>
<dbReference type="InterPro" id="IPR036390">
    <property type="entry name" value="WH_DNA-bd_sf"/>
</dbReference>
<dbReference type="PANTHER" id="PTHR30154">
    <property type="entry name" value="LEUCINE-RESPONSIVE REGULATORY PROTEIN"/>
    <property type="match status" value="1"/>
</dbReference>
<dbReference type="PANTHER" id="PTHR30154:SF54">
    <property type="entry name" value="POSSIBLE TRANSCRIPTIONAL REGULATORY PROTEIN (PROBABLY LRP_ASNC-FAMILY)"/>
    <property type="match status" value="1"/>
</dbReference>
<name>A0A3M0AEJ1_9GAMM</name>
<dbReference type="InterPro" id="IPR011991">
    <property type="entry name" value="ArsR-like_HTH"/>
</dbReference>
<keyword evidence="2" id="KW-0238">DNA-binding</keyword>
<feature type="domain" description="HTH asnC-type" evidence="4">
    <location>
        <begin position="4"/>
        <end position="65"/>
    </location>
</feature>
<sequence>MSALDAVDGKILKLLGGDGRMTNKQLAAELGVAPSTALERVKRLEQSGVITGYRCEVDPHKLGAHLQVLVSILLNHHTRDSVMSFLSFLNDHEEVLTSFHTGGDYDVVAHVALADTSQLREWIFDTLTNHPEVKGVQTAVVFG</sequence>
<dbReference type="GO" id="GO:0043565">
    <property type="term" value="F:sequence-specific DNA binding"/>
    <property type="evidence" value="ECO:0007669"/>
    <property type="project" value="InterPro"/>
</dbReference>
<dbReference type="InterPro" id="IPR019887">
    <property type="entry name" value="Tscrpt_reg_AsnC/Lrp_C"/>
</dbReference>
<dbReference type="Pfam" id="PF13412">
    <property type="entry name" value="HTH_24"/>
    <property type="match status" value="1"/>
</dbReference>
<dbReference type="InterPro" id="IPR036388">
    <property type="entry name" value="WH-like_DNA-bd_sf"/>
</dbReference>
<gene>
    <name evidence="5" type="ORF">DFR27_2421</name>
</gene>
<dbReference type="OrthoDB" id="166264at2"/>
<keyword evidence="3" id="KW-0804">Transcription</keyword>
<organism evidence="5 6">
    <name type="scientific">Umboniibacter marinipuniceus</name>
    <dbReference type="NCBI Taxonomy" id="569599"/>
    <lineage>
        <taxon>Bacteria</taxon>
        <taxon>Pseudomonadati</taxon>
        <taxon>Pseudomonadota</taxon>
        <taxon>Gammaproteobacteria</taxon>
        <taxon>Cellvibrionales</taxon>
        <taxon>Cellvibrionaceae</taxon>
        <taxon>Umboniibacter</taxon>
    </lineage>
</organism>
<dbReference type="GO" id="GO:0006355">
    <property type="term" value="P:regulation of DNA-templated transcription"/>
    <property type="evidence" value="ECO:0007669"/>
    <property type="project" value="UniProtKB-ARBA"/>
</dbReference>
<evidence type="ECO:0000256" key="1">
    <source>
        <dbReference type="ARBA" id="ARBA00023015"/>
    </source>
</evidence>
<dbReference type="SMART" id="SM00344">
    <property type="entry name" value="HTH_ASNC"/>
    <property type="match status" value="1"/>
</dbReference>
<dbReference type="SUPFAM" id="SSF46785">
    <property type="entry name" value="Winged helix' DNA-binding domain"/>
    <property type="match status" value="1"/>
</dbReference>
<evidence type="ECO:0000256" key="2">
    <source>
        <dbReference type="ARBA" id="ARBA00023125"/>
    </source>
</evidence>
<dbReference type="InterPro" id="IPR000485">
    <property type="entry name" value="AsnC-type_HTH_dom"/>
</dbReference>
<dbReference type="SUPFAM" id="SSF54909">
    <property type="entry name" value="Dimeric alpha+beta barrel"/>
    <property type="match status" value="1"/>
</dbReference>
<dbReference type="Pfam" id="PF01037">
    <property type="entry name" value="AsnC_trans_reg"/>
    <property type="match status" value="1"/>
</dbReference>
<keyword evidence="6" id="KW-1185">Reference proteome</keyword>
<evidence type="ECO:0000259" key="4">
    <source>
        <dbReference type="PROSITE" id="PS50956"/>
    </source>
</evidence>
<dbReference type="PRINTS" id="PR00033">
    <property type="entry name" value="HTHASNC"/>
</dbReference>
<evidence type="ECO:0000256" key="3">
    <source>
        <dbReference type="ARBA" id="ARBA00023163"/>
    </source>
</evidence>
<dbReference type="InterPro" id="IPR011008">
    <property type="entry name" value="Dimeric_a/b-barrel"/>
</dbReference>
<accession>A0A3M0AEJ1</accession>
<dbReference type="Gene3D" id="1.10.10.10">
    <property type="entry name" value="Winged helix-like DNA-binding domain superfamily/Winged helix DNA-binding domain"/>
    <property type="match status" value="1"/>
</dbReference>
<dbReference type="AlphaFoldDB" id="A0A3M0AEJ1"/>
<dbReference type="Gene3D" id="3.30.70.920">
    <property type="match status" value="1"/>
</dbReference>
<comment type="caution">
    <text evidence="5">The sequence shown here is derived from an EMBL/GenBank/DDBJ whole genome shotgun (WGS) entry which is preliminary data.</text>
</comment>
<dbReference type="GO" id="GO:0043200">
    <property type="term" value="P:response to amino acid"/>
    <property type="evidence" value="ECO:0007669"/>
    <property type="project" value="TreeGrafter"/>
</dbReference>
<protein>
    <submittedName>
        <fullName evidence="5">AsnC family transcriptional regulator</fullName>
    </submittedName>
</protein>
<dbReference type="InterPro" id="IPR019888">
    <property type="entry name" value="Tscrpt_reg_AsnC-like"/>
</dbReference>
<dbReference type="PROSITE" id="PS50956">
    <property type="entry name" value="HTH_ASNC_2"/>
    <property type="match status" value="1"/>
</dbReference>